<dbReference type="EMBL" id="DVFO01000090">
    <property type="protein sequence ID" value="HIQ61586.1"/>
    <property type="molecule type" value="Genomic_DNA"/>
</dbReference>
<evidence type="ECO:0000256" key="2">
    <source>
        <dbReference type="ARBA" id="ARBA00003532"/>
    </source>
</evidence>
<dbReference type="PANTHER" id="PTHR24960">
    <property type="entry name" value="PHOTOSYSTEM I IRON-SULFUR CENTER-RELATED"/>
    <property type="match status" value="1"/>
</dbReference>
<dbReference type="GO" id="GO:0046872">
    <property type="term" value="F:metal ion binding"/>
    <property type="evidence" value="ECO:0007669"/>
    <property type="project" value="UniProtKB-KW"/>
</dbReference>
<evidence type="ECO:0000313" key="10">
    <source>
        <dbReference type="Proteomes" id="UP000886879"/>
    </source>
</evidence>
<reference evidence="9" key="1">
    <citation type="submission" date="2020-10" db="EMBL/GenBank/DDBJ databases">
        <authorList>
            <person name="Gilroy R."/>
        </authorList>
    </citation>
    <scope>NUCLEOTIDE SEQUENCE</scope>
    <source>
        <strain evidence="9">ChiGjej2B2-12916</strain>
    </source>
</reference>
<dbReference type="InterPro" id="IPR017896">
    <property type="entry name" value="4Fe4S_Fe-S-bd"/>
</dbReference>
<dbReference type="InterPro" id="IPR050157">
    <property type="entry name" value="PSI_iron-sulfur_center"/>
</dbReference>
<evidence type="ECO:0000256" key="6">
    <source>
        <dbReference type="ARBA" id="ARBA00023004"/>
    </source>
</evidence>
<evidence type="ECO:0000256" key="3">
    <source>
        <dbReference type="ARBA" id="ARBA00013529"/>
    </source>
</evidence>
<comment type="cofactor">
    <cofactor evidence="1">
        <name>[4Fe-4S] cluster</name>
        <dbReference type="ChEBI" id="CHEBI:49883"/>
    </cofactor>
</comment>
<keyword evidence="7" id="KW-0411">Iron-sulfur</keyword>
<evidence type="ECO:0000259" key="8">
    <source>
        <dbReference type="PROSITE" id="PS51379"/>
    </source>
</evidence>
<evidence type="ECO:0000256" key="4">
    <source>
        <dbReference type="ARBA" id="ARBA00022485"/>
    </source>
</evidence>
<keyword evidence="6" id="KW-0408">Iron</keyword>
<dbReference type="NCBIfam" id="NF038196">
    <property type="entry name" value="ferrodoxin_EFR1"/>
    <property type="match status" value="1"/>
</dbReference>
<dbReference type="PANTHER" id="PTHR24960:SF79">
    <property type="entry name" value="PHOTOSYSTEM I IRON-SULFUR CENTER"/>
    <property type="match status" value="1"/>
</dbReference>
<dbReference type="InterPro" id="IPR017900">
    <property type="entry name" value="4Fe4S_Fe_S_CS"/>
</dbReference>
<gene>
    <name evidence="9" type="ORF">IAD31_08360</name>
</gene>
<dbReference type="SUPFAM" id="SSF54862">
    <property type="entry name" value="4Fe-4S ferredoxins"/>
    <property type="match status" value="1"/>
</dbReference>
<dbReference type="InterPro" id="IPR029039">
    <property type="entry name" value="Flavoprotein-like_sf"/>
</dbReference>
<dbReference type="PROSITE" id="PS51379">
    <property type="entry name" value="4FE4S_FER_2"/>
    <property type="match status" value="2"/>
</dbReference>
<keyword evidence="5" id="KW-0479">Metal-binding</keyword>
<dbReference type="Gene3D" id="3.30.70.20">
    <property type="match status" value="1"/>
</dbReference>
<comment type="function">
    <text evidence="2">Ferredoxins are iron-sulfur proteins that transfer electrons in a wide variety of metabolic reactions.</text>
</comment>
<feature type="domain" description="4Fe-4S ferredoxin-type" evidence="8">
    <location>
        <begin position="216"/>
        <end position="237"/>
    </location>
</feature>
<accession>A0A9D0YSU1</accession>
<dbReference type="PROSITE" id="PS00198">
    <property type="entry name" value="4FE4S_FER_1"/>
    <property type="match status" value="1"/>
</dbReference>
<dbReference type="Proteomes" id="UP000886879">
    <property type="component" value="Unassembled WGS sequence"/>
</dbReference>
<evidence type="ECO:0000256" key="1">
    <source>
        <dbReference type="ARBA" id="ARBA00001966"/>
    </source>
</evidence>
<dbReference type="GO" id="GO:0051539">
    <property type="term" value="F:4 iron, 4 sulfur cluster binding"/>
    <property type="evidence" value="ECO:0007669"/>
    <property type="project" value="UniProtKB-KW"/>
</dbReference>
<dbReference type="InterPro" id="IPR047964">
    <property type="entry name" value="EFR1-like"/>
</dbReference>
<protein>
    <recommendedName>
        <fullName evidence="3">Ferredoxin</fullName>
    </recommendedName>
</protein>
<proteinExistence type="predicted"/>
<name>A0A9D0YSU1_9FIRM</name>
<keyword evidence="4" id="KW-0004">4Fe-4S</keyword>
<comment type="caution">
    <text evidence="9">The sequence shown here is derived from an EMBL/GenBank/DDBJ whole genome shotgun (WGS) entry which is preliminary data.</text>
</comment>
<organism evidence="9 10">
    <name type="scientific">Candidatus Enterenecus faecium</name>
    <dbReference type="NCBI Taxonomy" id="2840780"/>
    <lineage>
        <taxon>Bacteria</taxon>
        <taxon>Bacillati</taxon>
        <taxon>Bacillota</taxon>
        <taxon>Clostridia</taxon>
        <taxon>Eubacteriales</taxon>
        <taxon>Candidatus Enterenecus</taxon>
    </lineage>
</organism>
<feature type="domain" description="4Fe-4S ferredoxin-type" evidence="8">
    <location>
        <begin position="180"/>
        <end position="209"/>
    </location>
</feature>
<evidence type="ECO:0000313" key="9">
    <source>
        <dbReference type="EMBL" id="HIQ61586.1"/>
    </source>
</evidence>
<sequence>MIVYFSATGNSQFCAEWLADHRKDDLLDTFYYIRHGVAAELQSEKPWVFVMPTYCWQIPRIVEDFIISGHFSGSRDAYFVMTCGGEVGNAEPKLQELCQRKALTYRGTLQVVMPDNYLVMFTPPDPAQAETMRQKAVATLQQGEQWMEEGKSFPPISVGKWDSLKSGVVNQAFYRFYAKAKKFYAKDTCISCGKCQHVCPLNNIHLENGKPVWGAQCTHCMACISKCPVEAIEYGKAARNKQRYLCPPYQGRESQ</sequence>
<reference evidence="9" key="2">
    <citation type="journal article" date="2021" name="PeerJ">
        <title>Extensive microbial diversity within the chicken gut microbiome revealed by metagenomics and culture.</title>
        <authorList>
            <person name="Gilroy R."/>
            <person name="Ravi A."/>
            <person name="Getino M."/>
            <person name="Pursley I."/>
            <person name="Horton D.L."/>
            <person name="Alikhan N.F."/>
            <person name="Baker D."/>
            <person name="Gharbi K."/>
            <person name="Hall N."/>
            <person name="Watson M."/>
            <person name="Adriaenssens E.M."/>
            <person name="Foster-Nyarko E."/>
            <person name="Jarju S."/>
            <person name="Secka A."/>
            <person name="Antonio M."/>
            <person name="Oren A."/>
            <person name="Chaudhuri R.R."/>
            <person name="La Ragione R."/>
            <person name="Hildebrand F."/>
            <person name="Pallen M.J."/>
        </authorList>
    </citation>
    <scope>NUCLEOTIDE SEQUENCE</scope>
    <source>
        <strain evidence="9">ChiGjej2B2-12916</strain>
    </source>
</reference>
<dbReference type="Gene3D" id="3.40.50.360">
    <property type="match status" value="1"/>
</dbReference>
<evidence type="ECO:0000256" key="7">
    <source>
        <dbReference type="ARBA" id="ARBA00023014"/>
    </source>
</evidence>
<evidence type="ECO:0000256" key="5">
    <source>
        <dbReference type="ARBA" id="ARBA00022723"/>
    </source>
</evidence>
<dbReference type="SUPFAM" id="SSF52218">
    <property type="entry name" value="Flavoproteins"/>
    <property type="match status" value="1"/>
</dbReference>
<dbReference type="AlphaFoldDB" id="A0A9D0YSU1"/>
<dbReference type="Pfam" id="PF13187">
    <property type="entry name" value="Fer4_9"/>
    <property type="match status" value="1"/>
</dbReference>